<proteinExistence type="predicted"/>
<evidence type="ECO:0000256" key="1">
    <source>
        <dbReference type="SAM" id="SignalP"/>
    </source>
</evidence>
<dbReference type="CDD" id="cd16329">
    <property type="entry name" value="LolA_like"/>
    <property type="match status" value="1"/>
</dbReference>
<sequence length="462" mass="50614">MTTEATRTIKTRKPHLAAALAVLAIASGAISGNACAATAEEAAQLGKTLTPLGAEKAGNKDGTIPAWDGGLAKPAAGFANGGRRDQDPYAGEKPVVSITAKNMDQHADRLSDGSKAMLKKYPSYRIDVYPTHRTAAAPDWVYANTLKNATRAKLTEKLVPEGAYAGVPFPIPKTGAEVMWNHLLRWRGTDWQKPFRSYLTTAAGKPVMTVDGTADGSMPYYYKDAAPEKFNGTYWTIRLVNSGPPIRAGEAISGKLNLDPEKDASYVYLPGQRRTRKLPNACCDTPTPATAGVMSFDEVDIFGGRLDRFDWKILGKKEMYIPYNSNRSLKGKDADLLGASHLNPDAVRWELHRVWVVEAKLKGGQRHLAPRSVYYIDEDSWTGALADRWDANGQLWKTLWSLPVTMPDLPATTSITFGFYDLVSGTWFASDVVTEKTAQYKQVPRWPEATWSQEALSGAGLR</sequence>
<dbReference type="EMBL" id="CP035913">
    <property type="protein sequence ID" value="QBE67599.1"/>
    <property type="molecule type" value="Genomic_DNA"/>
</dbReference>
<dbReference type="Proteomes" id="UP000290637">
    <property type="component" value="Chromosome"/>
</dbReference>
<feature type="chain" id="PRO_5020291806" evidence="1">
    <location>
        <begin position="37"/>
        <end position="462"/>
    </location>
</feature>
<evidence type="ECO:0000313" key="2">
    <source>
        <dbReference type="EMBL" id="QBE67599.1"/>
    </source>
</evidence>
<feature type="signal peptide" evidence="1">
    <location>
        <begin position="1"/>
        <end position="36"/>
    </location>
</feature>
<organism evidence="2 3">
    <name type="scientific">Pseudoduganella lutea</name>
    <dbReference type="NCBI Taxonomy" id="321985"/>
    <lineage>
        <taxon>Bacteria</taxon>
        <taxon>Pseudomonadati</taxon>
        <taxon>Pseudomonadota</taxon>
        <taxon>Betaproteobacteria</taxon>
        <taxon>Burkholderiales</taxon>
        <taxon>Oxalobacteraceae</taxon>
        <taxon>Telluria group</taxon>
        <taxon>Pseudoduganella</taxon>
    </lineage>
</organism>
<dbReference type="Gene3D" id="2.50.20.10">
    <property type="entry name" value="Lipoprotein localisation LolA/LolB/LppX"/>
    <property type="match status" value="1"/>
</dbReference>
<keyword evidence="3" id="KW-1185">Reference proteome</keyword>
<gene>
    <name evidence="2" type="ORF">EWM63_30485</name>
</gene>
<dbReference type="Pfam" id="PF07044">
    <property type="entry name" value="DUF1329"/>
    <property type="match status" value="1"/>
</dbReference>
<dbReference type="OrthoDB" id="6751304at2"/>
<protein>
    <submittedName>
        <fullName evidence="2">DUF1329 domain-containing protein</fullName>
    </submittedName>
</protein>
<dbReference type="KEGG" id="plue:EWM63_30485"/>
<dbReference type="AlphaFoldDB" id="A0A4P6L788"/>
<accession>A0A4P6L788</accession>
<name>A0A4P6L788_9BURK</name>
<evidence type="ECO:0000313" key="3">
    <source>
        <dbReference type="Proteomes" id="UP000290637"/>
    </source>
</evidence>
<keyword evidence="1" id="KW-0732">Signal</keyword>
<dbReference type="InterPro" id="IPR010752">
    <property type="entry name" value="DUF1329"/>
</dbReference>
<reference evidence="2 3" key="1">
    <citation type="submission" date="2019-02" db="EMBL/GenBank/DDBJ databases">
        <title>Draft Genome Sequences of Six Type Strains of the Genus Massilia.</title>
        <authorList>
            <person name="Miess H."/>
            <person name="Frediansyhah A."/>
            <person name="Gross H."/>
        </authorList>
    </citation>
    <scope>NUCLEOTIDE SEQUENCE [LARGE SCALE GENOMIC DNA]</scope>
    <source>
        <strain evidence="2 3">DSM 17473</strain>
    </source>
</reference>